<dbReference type="EMBL" id="RQTK01001379">
    <property type="protein sequence ID" value="RUS70575.1"/>
    <property type="molecule type" value="Genomic_DNA"/>
</dbReference>
<feature type="non-terminal residue" evidence="2">
    <location>
        <position position="126"/>
    </location>
</feature>
<sequence length="126" mass="13689">FCVWIAVSFTTVSVAAQAAGGDTEEVVVLEYFDNMHVSNVETAATTCAMRGGELAGGELAMDDWDSHLMFSELEDSVTLDTYFSTSIKLDKSTGQWKYSNGDLVDMTSSRALILREYKSGIGPTQP</sequence>
<organism evidence="2 3">
    <name type="scientific">Elysia chlorotica</name>
    <name type="common">Eastern emerald elysia</name>
    <name type="synonym">Sea slug</name>
    <dbReference type="NCBI Taxonomy" id="188477"/>
    <lineage>
        <taxon>Eukaryota</taxon>
        <taxon>Metazoa</taxon>
        <taxon>Spiralia</taxon>
        <taxon>Lophotrochozoa</taxon>
        <taxon>Mollusca</taxon>
        <taxon>Gastropoda</taxon>
        <taxon>Heterobranchia</taxon>
        <taxon>Euthyneura</taxon>
        <taxon>Panpulmonata</taxon>
        <taxon>Sacoglossa</taxon>
        <taxon>Placobranchoidea</taxon>
        <taxon>Plakobranchidae</taxon>
        <taxon>Elysia</taxon>
    </lineage>
</organism>
<name>A0A433SMZ1_ELYCH</name>
<feature type="non-terminal residue" evidence="2">
    <location>
        <position position="1"/>
    </location>
</feature>
<dbReference type="Proteomes" id="UP000271974">
    <property type="component" value="Unassembled WGS sequence"/>
</dbReference>
<evidence type="ECO:0000256" key="1">
    <source>
        <dbReference type="SAM" id="SignalP"/>
    </source>
</evidence>
<accession>A0A433SMZ1</accession>
<proteinExistence type="predicted"/>
<comment type="caution">
    <text evidence="2">The sequence shown here is derived from an EMBL/GenBank/DDBJ whole genome shotgun (WGS) entry which is preliminary data.</text>
</comment>
<gene>
    <name evidence="2" type="ORF">EGW08_021664</name>
</gene>
<dbReference type="OrthoDB" id="10578552at2759"/>
<dbReference type="AlphaFoldDB" id="A0A433SMZ1"/>
<keyword evidence="1" id="KW-0732">Signal</keyword>
<evidence type="ECO:0000313" key="2">
    <source>
        <dbReference type="EMBL" id="RUS70575.1"/>
    </source>
</evidence>
<evidence type="ECO:0008006" key="4">
    <source>
        <dbReference type="Google" id="ProtNLM"/>
    </source>
</evidence>
<keyword evidence="3" id="KW-1185">Reference proteome</keyword>
<reference evidence="2 3" key="1">
    <citation type="submission" date="2019-01" db="EMBL/GenBank/DDBJ databases">
        <title>A draft genome assembly of the solar-powered sea slug Elysia chlorotica.</title>
        <authorList>
            <person name="Cai H."/>
            <person name="Li Q."/>
            <person name="Fang X."/>
            <person name="Li J."/>
            <person name="Curtis N.E."/>
            <person name="Altenburger A."/>
            <person name="Shibata T."/>
            <person name="Feng M."/>
            <person name="Maeda T."/>
            <person name="Schwartz J.A."/>
            <person name="Shigenobu S."/>
            <person name="Lundholm N."/>
            <person name="Nishiyama T."/>
            <person name="Yang H."/>
            <person name="Hasebe M."/>
            <person name="Li S."/>
            <person name="Pierce S.K."/>
            <person name="Wang J."/>
        </authorList>
    </citation>
    <scope>NUCLEOTIDE SEQUENCE [LARGE SCALE GENOMIC DNA]</scope>
    <source>
        <strain evidence="2">EC2010</strain>
        <tissue evidence="2">Whole organism of an adult</tissue>
    </source>
</reference>
<evidence type="ECO:0000313" key="3">
    <source>
        <dbReference type="Proteomes" id="UP000271974"/>
    </source>
</evidence>
<protein>
    <recommendedName>
        <fullName evidence="4">C-type lectin domain-containing protein</fullName>
    </recommendedName>
</protein>
<feature type="chain" id="PRO_5019128141" description="C-type lectin domain-containing protein" evidence="1">
    <location>
        <begin position="21"/>
        <end position="126"/>
    </location>
</feature>
<feature type="signal peptide" evidence="1">
    <location>
        <begin position="1"/>
        <end position="20"/>
    </location>
</feature>